<dbReference type="EMBL" id="FMTL01000001">
    <property type="protein sequence ID" value="SCW50800.1"/>
    <property type="molecule type" value="Genomic_DNA"/>
</dbReference>
<organism evidence="1 2">
    <name type="scientific">Pseudomonas peli</name>
    <dbReference type="NCBI Taxonomy" id="592361"/>
    <lineage>
        <taxon>Bacteria</taxon>
        <taxon>Pseudomonadati</taxon>
        <taxon>Pseudomonadota</taxon>
        <taxon>Gammaproteobacteria</taxon>
        <taxon>Pseudomonadales</taxon>
        <taxon>Pseudomonadaceae</taxon>
        <taxon>Pseudomonas</taxon>
    </lineage>
</organism>
<proteinExistence type="predicted"/>
<dbReference type="Proteomes" id="UP000242418">
    <property type="component" value="Unassembled WGS sequence"/>
</dbReference>
<accession>A0AB37Z7L8</accession>
<protein>
    <submittedName>
        <fullName evidence="1">Uncharacterized protein</fullName>
    </submittedName>
</protein>
<reference evidence="1 2" key="1">
    <citation type="submission" date="2016-10" db="EMBL/GenBank/DDBJ databases">
        <authorList>
            <person name="Varghese N."/>
            <person name="Submissions S."/>
        </authorList>
    </citation>
    <scope>NUCLEOTIDE SEQUENCE [LARGE SCALE GENOMIC DNA]</scope>
    <source>
        <strain evidence="1 2">DSM 17833</strain>
    </source>
</reference>
<keyword evidence="2" id="KW-1185">Reference proteome</keyword>
<dbReference type="AlphaFoldDB" id="A0AB37Z7L8"/>
<comment type="caution">
    <text evidence="1">The sequence shown here is derived from an EMBL/GenBank/DDBJ whole genome shotgun (WGS) entry which is preliminary data.</text>
</comment>
<evidence type="ECO:0000313" key="1">
    <source>
        <dbReference type="EMBL" id="SCW50800.1"/>
    </source>
</evidence>
<evidence type="ECO:0000313" key="2">
    <source>
        <dbReference type="Proteomes" id="UP000242418"/>
    </source>
</evidence>
<name>A0AB37Z7L8_9PSED</name>
<sequence>MGYSYGAKSRRLWFREPRFDFIMEVVSTSAKLAAPVLNPNNPESVLE</sequence>
<gene>
    <name evidence="1" type="ORF">SAMN05216370_1748</name>
</gene>